<dbReference type="EMBL" id="CM047580">
    <property type="protein sequence ID" value="KAI9923317.1"/>
    <property type="molecule type" value="Genomic_DNA"/>
</dbReference>
<name>A0ACC0WX17_9STRA</name>
<organism evidence="1 2">
    <name type="scientific">Peronosclerospora sorghi</name>
    <dbReference type="NCBI Taxonomy" id="230839"/>
    <lineage>
        <taxon>Eukaryota</taxon>
        <taxon>Sar</taxon>
        <taxon>Stramenopiles</taxon>
        <taxon>Oomycota</taxon>
        <taxon>Peronosporomycetes</taxon>
        <taxon>Peronosporales</taxon>
        <taxon>Peronosporaceae</taxon>
        <taxon>Peronosclerospora</taxon>
    </lineage>
</organism>
<gene>
    <name evidence="1" type="ORF">PsorP6_002031</name>
</gene>
<comment type="caution">
    <text evidence="1">The sequence shown here is derived from an EMBL/GenBank/DDBJ whole genome shotgun (WGS) entry which is preliminary data.</text>
</comment>
<keyword evidence="2" id="KW-1185">Reference proteome</keyword>
<evidence type="ECO:0000313" key="1">
    <source>
        <dbReference type="EMBL" id="KAI9923317.1"/>
    </source>
</evidence>
<evidence type="ECO:0000313" key="2">
    <source>
        <dbReference type="Proteomes" id="UP001163321"/>
    </source>
</evidence>
<accession>A0ACC0WX17</accession>
<dbReference type="Proteomes" id="UP001163321">
    <property type="component" value="Chromosome 1"/>
</dbReference>
<proteinExistence type="predicted"/>
<reference evidence="1 2" key="1">
    <citation type="journal article" date="2022" name="bioRxiv">
        <title>The genome of the oomycete Peronosclerospora sorghi, a cosmopolitan pathogen of maize and sorghum, is inflated with dispersed pseudogenes.</title>
        <authorList>
            <person name="Fletcher K."/>
            <person name="Martin F."/>
            <person name="Isakeit T."/>
            <person name="Cavanaugh K."/>
            <person name="Magill C."/>
            <person name="Michelmore R."/>
        </authorList>
    </citation>
    <scope>NUCLEOTIDE SEQUENCE [LARGE SCALE GENOMIC DNA]</scope>
    <source>
        <strain evidence="1">P6</strain>
    </source>
</reference>
<sequence>MNSERQTARLKRRAERLGPPSRTHNNSISRSINANGFSNDAGSVDAASSSVSSSRARGANFPPTNSSSDSVQRPSAAPIVNDSYASRSIKTAGINTRRVKSPRDINVLVDKLLIKVHGKPSPMTTRRAVIQLHDSMSVIPEIDASLVLEKMKRKIALDSERYYKNPHETVERLNEIYSRVVKFKNLDRKTEALLLLYGLMDSVTPPEQTDHELTHTNFATKGMDKNVGHRSLSSQDSIVSNGNALGVGDHHRSQSMPTTLQNFEKLNPASASNIGHSKTDLDSLEDSFKFAVGIAPTHKTSRGRGTSPRMPSSAHTRAGGSSATNSFSNITDRSFFDVPEEVLLRDVLYALQAIESRYLYFDDAIDRFQITRSAGVPTPMRELVYVLCELGWLYRKISEYIKQHREALAFGLVGQSFCHVLNTELVAYFRLIAILAAQIDEDAEIRQPKERKASSLTLRTLIVWTQDSLDKMRLMARLIDSVEGLRGGALASGIHSHVLHGDPDVSESVQAVLKQIAAPIVRMIKRWVFKGELEDVHGEFFVVADSSVSDDQFWAKKYTLNLKMLPAFISIELAKKILIIGKSINFIRQCCGNADWVMDAALETAGIEIEMDEAGSNFAELRRLEQVVEDVSNATNKYLIRTLMEKYRLLDHCQALKRYLLLGQGDFVQYLMDLLGPELSKRGSQVYRHTLTNVLETALNASNAKFEPADILGRIDVELLQGSSADTGWDIFCLHYNLQTPVNSVIPASSMLQYKQIFDFLWRMKRVEHSLSASWTKDMSLGNEVQGCLQGIRPILHRGQLVRSKMIHFITNLLNYIMFEVLETAWHQLVKNLKAAKDLDELIESHATYINSIKRNGFMMKEERNLLKQLKLLFSTIIRFCKAQKNLYTTAMHEKHVAARRLQVDQRQELDDSLEGIAEEEDYKKQDAFGSNSKILRHIEEISDDFSSQFLKLLGIIKQDSMRYERAYGQYYAPLRFLT</sequence>
<protein>
    <submittedName>
        <fullName evidence="1">Uncharacterized protein</fullName>
    </submittedName>
</protein>